<dbReference type="AlphaFoldDB" id="A0A6A5YY14"/>
<feature type="compositionally biased region" description="Basic and acidic residues" evidence="1">
    <location>
        <begin position="61"/>
        <end position="79"/>
    </location>
</feature>
<evidence type="ECO:0000256" key="1">
    <source>
        <dbReference type="SAM" id="MobiDB-lite"/>
    </source>
</evidence>
<name>A0A6A5YY14_9PLEO</name>
<evidence type="ECO:0000313" key="3">
    <source>
        <dbReference type="Proteomes" id="UP000799770"/>
    </source>
</evidence>
<proteinExistence type="predicted"/>
<evidence type="ECO:0000313" key="2">
    <source>
        <dbReference type="EMBL" id="KAF2111733.1"/>
    </source>
</evidence>
<organism evidence="2 3">
    <name type="scientific">Lophiotrema nucula</name>
    <dbReference type="NCBI Taxonomy" id="690887"/>
    <lineage>
        <taxon>Eukaryota</taxon>
        <taxon>Fungi</taxon>
        <taxon>Dikarya</taxon>
        <taxon>Ascomycota</taxon>
        <taxon>Pezizomycotina</taxon>
        <taxon>Dothideomycetes</taxon>
        <taxon>Pleosporomycetidae</taxon>
        <taxon>Pleosporales</taxon>
        <taxon>Lophiotremataceae</taxon>
        <taxon>Lophiotrema</taxon>
    </lineage>
</organism>
<feature type="compositionally biased region" description="Low complexity" evidence="1">
    <location>
        <begin position="43"/>
        <end position="60"/>
    </location>
</feature>
<gene>
    <name evidence="2" type="ORF">BDV96DRAFT_690111</name>
</gene>
<dbReference type="Proteomes" id="UP000799770">
    <property type="component" value="Unassembled WGS sequence"/>
</dbReference>
<sequence length="184" mass="20395">MALPTPSASPHERPSFSVSTSSRESSSPATQHDAVSVPQPFPRSAQRQNSNRQSSDSTRSSSDESRTGAMRDVELDSVTRRRRYSIELSKIMGKQLVQGLSTRAPRYIFQESKMPKLSSLLHSTKQQEKQPAPNQAQYDARIQAENQRSAEFYAQQEQSVKDGKNKKKAKKANAMQGLAGILSA</sequence>
<feature type="region of interest" description="Disordered" evidence="1">
    <location>
        <begin position="1"/>
        <end position="82"/>
    </location>
</feature>
<keyword evidence="3" id="KW-1185">Reference proteome</keyword>
<protein>
    <submittedName>
        <fullName evidence="2">Uncharacterized protein</fullName>
    </submittedName>
</protein>
<reference evidence="2" key="1">
    <citation type="journal article" date="2020" name="Stud. Mycol.">
        <title>101 Dothideomycetes genomes: a test case for predicting lifestyles and emergence of pathogens.</title>
        <authorList>
            <person name="Haridas S."/>
            <person name="Albert R."/>
            <person name="Binder M."/>
            <person name="Bloem J."/>
            <person name="Labutti K."/>
            <person name="Salamov A."/>
            <person name="Andreopoulos B."/>
            <person name="Baker S."/>
            <person name="Barry K."/>
            <person name="Bills G."/>
            <person name="Bluhm B."/>
            <person name="Cannon C."/>
            <person name="Castanera R."/>
            <person name="Culley D."/>
            <person name="Daum C."/>
            <person name="Ezra D."/>
            <person name="Gonzalez J."/>
            <person name="Henrissat B."/>
            <person name="Kuo A."/>
            <person name="Liang C."/>
            <person name="Lipzen A."/>
            <person name="Lutzoni F."/>
            <person name="Magnuson J."/>
            <person name="Mondo S."/>
            <person name="Nolan M."/>
            <person name="Ohm R."/>
            <person name="Pangilinan J."/>
            <person name="Park H.-J."/>
            <person name="Ramirez L."/>
            <person name="Alfaro M."/>
            <person name="Sun H."/>
            <person name="Tritt A."/>
            <person name="Yoshinaga Y."/>
            <person name="Zwiers L.-H."/>
            <person name="Turgeon B."/>
            <person name="Goodwin S."/>
            <person name="Spatafora J."/>
            <person name="Crous P."/>
            <person name="Grigoriev I."/>
        </authorList>
    </citation>
    <scope>NUCLEOTIDE SEQUENCE</scope>
    <source>
        <strain evidence="2">CBS 627.86</strain>
    </source>
</reference>
<feature type="region of interest" description="Disordered" evidence="1">
    <location>
        <begin position="121"/>
        <end position="184"/>
    </location>
</feature>
<dbReference type="EMBL" id="ML977333">
    <property type="protein sequence ID" value="KAF2111733.1"/>
    <property type="molecule type" value="Genomic_DNA"/>
</dbReference>
<accession>A0A6A5YY14</accession>
<feature type="compositionally biased region" description="Low complexity" evidence="1">
    <location>
        <begin position="15"/>
        <end position="27"/>
    </location>
</feature>